<feature type="transmembrane region" description="Helical" evidence="7">
    <location>
        <begin position="134"/>
        <end position="153"/>
    </location>
</feature>
<feature type="transmembrane region" description="Helical" evidence="7">
    <location>
        <begin position="97"/>
        <end position="122"/>
    </location>
</feature>
<comment type="subcellular location">
    <subcellularLocation>
        <location evidence="1">Membrane</location>
        <topology evidence="1">Multi-pass membrane protein</topology>
    </subcellularLocation>
</comment>
<comment type="caution">
    <text evidence="9">The sequence shown here is derived from an EMBL/GenBank/DDBJ whole genome shotgun (WGS) entry which is preliminary data.</text>
</comment>
<evidence type="ECO:0000313" key="10">
    <source>
        <dbReference type="Proteomes" id="UP001444661"/>
    </source>
</evidence>
<dbReference type="EMBL" id="JAQQWK010000002">
    <property type="protein sequence ID" value="KAK8052596.1"/>
    <property type="molecule type" value="Genomic_DNA"/>
</dbReference>
<evidence type="ECO:0000256" key="7">
    <source>
        <dbReference type="SAM" id="Phobius"/>
    </source>
</evidence>
<keyword evidence="10" id="KW-1185">Reference proteome</keyword>
<proteinExistence type="inferred from homology"/>
<dbReference type="InterPro" id="IPR020846">
    <property type="entry name" value="MFS_dom"/>
</dbReference>
<feature type="transmembrane region" description="Helical" evidence="7">
    <location>
        <begin position="222"/>
        <end position="242"/>
    </location>
</feature>
<keyword evidence="5 7" id="KW-0472">Membrane</keyword>
<reference evidence="9 10" key="1">
    <citation type="submission" date="2023-01" db="EMBL/GenBank/DDBJ databases">
        <title>Analysis of 21 Apiospora genomes using comparative genomics revels a genus with tremendous synthesis potential of carbohydrate active enzymes and secondary metabolites.</title>
        <authorList>
            <person name="Sorensen T."/>
        </authorList>
    </citation>
    <scope>NUCLEOTIDE SEQUENCE [LARGE SCALE GENOMIC DNA]</scope>
    <source>
        <strain evidence="9 10">CBS 33761</strain>
    </source>
</reference>
<name>A0ABR1U392_9PEZI</name>
<evidence type="ECO:0000256" key="3">
    <source>
        <dbReference type="ARBA" id="ARBA00022692"/>
    </source>
</evidence>
<evidence type="ECO:0000256" key="5">
    <source>
        <dbReference type="ARBA" id="ARBA00023136"/>
    </source>
</evidence>
<feature type="transmembrane region" description="Helical" evidence="7">
    <location>
        <begin position="364"/>
        <end position="389"/>
    </location>
</feature>
<feature type="region of interest" description="Disordered" evidence="6">
    <location>
        <begin position="52"/>
        <end position="90"/>
    </location>
</feature>
<dbReference type="Pfam" id="PF07690">
    <property type="entry name" value="MFS_1"/>
    <property type="match status" value="1"/>
</dbReference>
<feature type="transmembrane region" description="Helical" evidence="7">
    <location>
        <begin position="190"/>
        <end position="210"/>
    </location>
</feature>
<feature type="region of interest" description="Disordered" evidence="6">
    <location>
        <begin position="1"/>
        <end position="38"/>
    </location>
</feature>
<protein>
    <submittedName>
        <fullName evidence="9">Major facilitator superfamily domain-containing protein</fullName>
    </submittedName>
</protein>
<gene>
    <name evidence="9" type="ORF">PG993_003981</name>
</gene>
<dbReference type="PANTHER" id="PTHR23501:SF102">
    <property type="entry name" value="DRUG TRANSPORTER, PUTATIVE (AFU_ORTHOLOGUE AFUA_3G08530)-RELATED"/>
    <property type="match status" value="1"/>
</dbReference>
<evidence type="ECO:0000256" key="6">
    <source>
        <dbReference type="SAM" id="MobiDB-lite"/>
    </source>
</evidence>
<evidence type="ECO:0000256" key="2">
    <source>
        <dbReference type="ARBA" id="ARBA00007520"/>
    </source>
</evidence>
<dbReference type="InterPro" id="IPR011701">
    <property type="entry name" value="MFS"/>
</dbReference>
<feature type="domain" description="Major facilitator superfamily (MFS) profile" evidence="8">
    <location>
        <begin position="100"/>
        <end position="562"/>
    </location>
</feature>
<feature type="transmembrane region" description="Helical" evidence="7">
    <location>
        <begin position="422"/>
        <end position="440"/>
    </location>
</feature>
<dbReference type="InterPro" id="IPR036259">
    <property type="entry name" value="MFS_trans_sf"/>
</dbReference>
<dbReference type="SUPFAM" id="SSF103473">
    <property type="entry name" value="MFS general substrate transporter"/>
    <property type="match status" value="1"/>
</dbReference>
<dbReference type="Proteomes" id="UP001444661">
    <property type="component" value="Unassembled WGS sequence"/>
</dbReference>
<sequence>MPAVETVTLEPNDLHRLDVPEPPPPVSRRGSQHRPEPPALVVGITANHNNVSRRNSASVSSAPAAETAPATSNNQHGHISQPEEATRTRTRPPAATILLTMAPLCLSVLLSALDLTITTPAIPSVASALSSASGYAWVGSAFSLAMTAVTPVWATVADIWGRKPVMLAAQAVFFAGSMLCARAPTMAALIAGRAVQGVGASGMGTMVNTIICDTFSMRDRGLYLAVTSIVWAVGSAVGPVLGGIFTTKLDWRWCFYINSIDWAGSFLIVGAALMILLGLEFGDITFPWSSATVISLLVFGSLTVGLFVLAEWKLAGANPIIPLRLFRDRSSVASYAVFSCGNYILTSLAFYLPLYSQSVLGADALTSGVHLIPLIVSCSLTAAATGTLIQKTGRYLPLMYVAQISLAVGTGLLIYLKFGEPLTKLVVFQVLVGLGVGMNMEPPLLAAQAAAAKVDTAVVIATMGFIRNIATSVAIVGGGVIFQNRMSDHYEELVAEVGEKVAVSFKGDQASASVGLISSLSMQDQIAVRQVYFDSFRAVWIMCVVVAGLSLVANMFVRAHHLSAETQAVVLGVDRVIEEESRRQTHRELRGNSITSRSIELQEGAANQVRLRS</sequence>
<evidence type="ECO:0000256" key="4">
    <source>
        <dbReference type="ARBA" id="ARBA00022989"/>
    </source>
</evidence>
<feature type="transmembrane region" description="Helical" evidence="7">
    <location>
        <begin position="395"/>
        <end position="415"/>
    </location>
</feature>
<keyword evidence="3 7" id="KW-0812">Transmembrane</keyword>
<dbReference type="Gene3D" id="1.20.1250.20">
    <property type="entry name" value="MFS general substrate transporter like domains"/>
    <property type="match status" value="1"/>
</dbReference>
<feature type="transmembrane region" description="Helical" evidence="7">
    <location>
        <begin position="262"/>
        <end position="279"/>
    </location>
</feature>
<feature type="transmembrane region" description="Helical" evidence="7">
    <location>
        <begin position="538"/>
        <end position="557"/>
    </location>
</feature>
<feature type="transmembrane region" description="Helical" evidence="7">
    <location>
        <begin position="291"/>
        <end position="312"/>
    </location>
</feature>
<feature type="transmembrane region" description="Helical" evidence="7">
    <location>
        <begin position="332"/>
        <end position="352"/>
    </location>
</feature>
<comment type="similarity">
    <text evidence="2">Belongs to the major facilitator superfamily. TCR/Tet family.</text>
</comment>
<dbReference type="PROSITE" id="PS50850">
    <property type="entry name" value="MFS"/>
    <property type="match status" value="1"/>
</dbReference>
<dbReference type="CDD" id="cd17502">
    <property type="entry name" value="MFS_Azr1_MDR_like"/>
    <property type="match status" value="1"/>
</dbReference>
<organism evidence="9 10">
    <name type="scientific">Apiospora rasikravindrae</name>
    <dbReference type="NCBI Taxonomy" id="990691"/>
    <lineage>
        <taxon>Eukaryota</taxon>
        <taxon>Fungi</taxon>
        <taxon>Dikarya</taxon>
        <taxon>Ascomycota</taxon>
        <taxon>Pezizomycotina</taxon>
        <taxon>Sordariomycetes</taxon>
        <taxon>Xylariomycetidae</taxon>
        <taxon>Amphisphaeriales</taxon>
        <taxon>Apiosporaceae</taxon>
        <taxon>Apiospora</taxon>
    </lineage>
</organism>
<evidence type="ECO:0000313" key="9">
    <source>
        <dbReference type="EMBL" id="KAK8052596.1"/>
    </source>
</evidence>
<feature type="transmembrane region" description="Helical" evidence="7">
    <location>
        <begin position="460"/>
        <end position="482"/>
    </location>
</feature>
<dbReference type="PRINTS" id="PR01036">
    <property type="entry name" value="TCRTETB"/>
</dbReference>
<feature type="compositionally biased region" description="Low complexity" evidence="6">
    <location>
        <begin position="52"/>
        <end position="74"/>
    </location>
</feature>
<dbReference type="PANTHER" id="PTHR23501">
    <property type="entry name" value="MAJOR FACILITATOR SUPERFAMILY"/>
    <property type="match status" value="1"/>
</dbReference>
<keyword evidence="4 7" id="KW-1133">Transmembrane helix</keyword>
<accession>A0ABR1U392</accession>
<evidence type="ECO:0000259" key="8">
    <source>
        <dbReference type="PROSITE" id="PS50850"/>
    </source>
</evidence>
<evidence type="ECO:0000256" key="1">
    <source>
        <dbReference type="ARBA" id="ARBA00004141"/>
    </source>
</evidence>